<feature type="compositionally biased region" description="Low complexity" evidence="1">
    <location>
        <begin position="220"/>
        <end position="238"/>
    </location>
</feature>
<evidence type="ECO:0000256" key="1">
    <source>
        <dbReference type="SAM" id="MobiDB-lite"/>
    </source>
</evidence>
<feature type="compositionally biased region" description="Low complexity" evidence="1">
    <location>
        <begin position="115"/>
        <end position="142"/>
    </location>
</feature>
<protein>
    <submittedName>
        <fullName evidence="2">Uncharacterized protein</fullName>
    </submittedName>
</protein>
<evidence type="ECO:0000313" key="3">
    <source>
        <dbReference type="Proteomes" id="UP000536275"/>
    </source>
</evidence>
<organism evidence="2 3">
    <name type="scientific">Candida albicans</name>
    <name type="common">Yeast</name>
    <dbReference type="NCBI Taxonomy" id="5476"/>
    <lineage>
        <taxon>Eukaryota</taxon>
        <taxon>Fungi</taxon>
        <taxon>Dikarya</taxon>
        <taxon>Ascomycota</taxon>
        <taxon>Saccharomycotina</taxon>
        <taxon>Pichiomycetes</taxon>
        <taxon>Debaryomycetaceae</taxon>
        <taxon>Candida/Lodderomyces clade</taxon>
        <taxon>Candida</taxon>
    </lineage>
</organism>
<feature type="region of interest" description="Disordered" evidence="1">
    <location>
        <begin position="76"/>
        <end position="97"/>
    </location>
</feature>
<dbReference type="EMBL" id="JABWAD010000007">
    <property type="protein sequence ID" value="KAF6072571.1"/>
    <property type="molecule type" value="Genomic_DNA"/>
</dbReference>
<dbReference type="AlphaFoldDB" id="A0A8H6C5C5"/>
<gene>
    <name evidence="2" type="ORF">FOB64_000597</name>
</gene>
<evidence type="ECO:0000313" key="2">
    <source>
        <dbReference type="EMBL" id="KAF6072571.1"/>
    </source>
</evidence>
<comment type="caution">
    <text evidence="2">The sequence shown here is derived from an EMBL/GenBank/DDBJ whole genome shotgun (WGS) entry which is preliminary data.</text>
</comment>
<accession>A0A8H6C5C5</accession>
<name>A0A8H6C5C5_CANAX</name>
<feature type="compositionally biased region" description="Low complexity" evidence="1">
    <location>
        <begin position="83"/>
        <end position="97"/>
    </location>
</feature>
<feature type="compositionally biased region" description="Gly residues" evidence="1">
    <location>
        <begin position="239"/>
        <end position="253"/>
    </location>
</feature>
<feature type="region of interest" description="Disordered" evidence="1">
    <location>
        <begin position="115"/>
        <end position="144"/>
    </location>
</feature>
<reference evidence="2 3" key="1">
    <citation type="submission" date="2020-03" db="EMBL/GenBank/DDBJ databases">
        <title>FDA dAtabase for Regulatory Grade micrObial Sequences (FDA-ARGOS): Supporting development and validation of Infectious Disease Dx tests.</title>
        <authorList>
            <person name="Campos J."/>
            <person name="Goldberg B."/>
            <person name="Tallon L."/>
            <person name="Sadzewicz L."/>
            <person name="Vavikolanu K."/>
            <person name="Mehta A."/>
            <person name="Aluvathingal J."/>
            <person name="Nadendla S."/>
            <person name="Nandy P."/>
            <person name="Geyer C."/>
            <person name="Yan Y."/>
            <person name="Sichtig H."/>
        </authorList>
    </citation>
    <scope>NUCLEOTIDE SEQUENCE [LARGE SCALE GENOMIC DNA]</scope>
    <source>
        <strain evidence="2 3">FDAARGOS_656</strain>
    </source>
</reference>
<sequence length="345" mass="38972">MINSRVNSLNLTSKSLPLDDKELKSITLPLTSPARPMQYENTKHHQQQQQPSPKLIQTLGPMNLLSPTNIQLPNISPSSFEITSQSTSQSPFHSSIISPHYPPYEADLYYPLRNPRQQQHSQQQRQTSLQRPQRQRQSSLTSGFNRRDAFYEFAEDRYNRFRPSDSQHNNNAILSGLHPFQQDNYGLPKKTFLQSVSNWFKLKKPESQIIENNGLIQNSSNKSTDTNTNTNTNTIETGTGIGTGTTISGSGGDDGGEVSINQNEPYDATPQPIYTPRGIPINEFQLNFNNKENQDSIVRRNDEIINSFDDEVRDLINGADNFLTSCFQGCWDIGKIVSDSFVELC</sequence>
<feature type="region of interest" description="Disordered" evidence="1">
    <location>
        <begin position="30"/>
        <end position="52"/>
    </location>
</feature>
<proteinExistence type="predicted"/>
<dbReference type="Proteomes" id="UP000536275">
    <property type="component" value="Unassembled WGS sequence"/>
</dbReference>
<feature type="region of interest" description="Disordered" evidence="1">
    <location>
        <begin position="220"/>
        <end position="267"/>
    </location>
</feature>